<dbReference type="SUPFAM" id="SSF111369">
    <property type="entry name" value="HlyD-like secretion proteins"/>
    <property type="match status" value="1"/>
</dbReference>
<dbReference type="GO" id="GO:0046677">
    <property type="term" value="P:response to antibiotic"/>
    <property type="evidence" value="ECO:0007669"/>
    <property type="project" value="TreeGrafter"/>
</dbReference>
<keyword evidence="11" id="KW-1185">Reference proteome</keyword>
<evidence type="ECO:0000256" key="2">
    <source>
        <dbReference type="ARBA" id="ARBA00009477"/>
    </source>
</evidence>
<evidence type="ECO:0000256" key="1">
    <source>
        <dbReference type="ARBA" id="ARBA00004196"/>
    </source>
</evidence>
<protein>
    <submittedName>
        <fullName evidence="10">Membrane fusion protein, multidrug efflux system</fullName>
    </submittedName>
</protein>
<dbReference type="NCBIfam" id="TIGR01730">
    <property type="entry name" value="RND_mfp"/>
    <property type="match status" value="1"/>
</dbReference>
<dbReference type="Pfam" id="PF25917">
    <property type="entry name" value="BSH_RND"/>
    <property type="match status" value="1"/>
</dbReference>
<evidence type="ECO:0000256" key="4">
    <source>
        <dbReference type="SAM" id="MobiDB-lite"/>
    </source>
</evidence>
<comment type="subcellular location">
    <subcellularLocation>
        <location evidence="1">Cell envelope</location>
    </subcellularLocation>
</comment>
<sequence length="380" mass="40365">MQPCSFSSFVHSLVLLALLVACEQPTADAAPAGEPPATEVATVVVATEAVPRVRELPGRVASSRVAEVRARVSGIVLERVFEEGSYVKKGDVLFRLEPTVYRAERDAQTAALVRAEATRDQALRHANRTQTLLERQTVSTAQHDVADAALKQAEADVASARARLARARVDLDHATVRAPISGRIGRALVTEGALVNEIAATHLATIHQIDPIYVDFVQPVDDLDPSERDGAAKVELVRADGSVYGEVGQLLFTDVSVDPGTAQVTTRASFPNPDGALLPGTYVRVRLARGRDVEAIVVPPQAIQRSSAGEAQAFVVDDAGKIALRPLRTGPLTARGWIVEEGLSAGETVVVEGFQKIRPGASVTPMPWAPPSPASATAQR</sequence>
<dbReference type="Gene3D" id="1.10.287.470">
    <property type="entry name" value="Helix hairpin bin"/>
    <property type="match status" value="1"/>
</dbReference>
<keyword evidence="5" id="KW-0732">Signal</keyword>
<evidence type="ECO:0000259" key="7">
    <source>
        <dbReference type="Pfam" id="PF25917"/>
    </source>
</evidence>
<feature type="domain" description="Multidrug resistance protein MdtA-like alpha-helical hairpin" evidence="6">
    <location>
        <begin position="109"/>
        <end position="173"/>
    </location>
</feature>
<dbReference type="InterPro" id="IPR058624">
    <property type="entry name" value="MdtA-like_HH"/>
</dbReference>
<dbReference type="AlphaFoldDB" id="A0A1I1V5Q8"/>
<evidence type="ECO:0000313" key="11">
    <source>
        <dbReference type="Proteomes" id="UP000199400"/>
    </source>
</evidence>
<feature type="region of interest" description="Disordered" evidence="4">
    <location>
        <begin position="361"/>
        <end position="380"/>
    </location>
</feature>
<evidence type="ECO:0000259" key="6">
    <source>
        <dbReference type="Pfam" id="PF25876"/>
    </source>
</evidence>
<reference evidence="11" key="1">
    <citation type="submission" date="2016-10" db="EMBL/GenBank/DDBJ databases">
        <authorList>
            <person name="Varghese N."/>
            <person name="Submissions S."/>
        </authorList>
    </citation>
    <scope>NUCLEOTIDE SEQUENCE [LARGE SCALE GENOMIC DNA]</scope>
    <source>
        <strain evidence="11">ATCC 25963</strain>
    </source>
</reference>
<keyword evidence="3" id="KW-0175">Coiled coil</keyword>
<dbReference type="InterPro" id="IPR058627">
    <property type="entry name" value="MdtA-like_C"/>
</dbReference>
<dbReference type="GO" id="GO:0030313">
    <property type="term" value="C:cell envelope"/>
    <property type="evidence" value="ECO:0007669"/>
    <property type="project" value="UniProtKB-SubCell"/>
</dbReference>
<dbReference type="Pfam" id="PF25944">
    <property type="entry name" value="Beta-barrel_RND"/>
    <property type="match status" value="1"/>
</dbReference>
<feature type="signal peptide" evidence="5">
    <location>
        <begin position="1"/>
        <end position="29"/>
    </location>
</feature>
<dbReference type="Gene3D" id="2.40.50.100">
    <property type="match status" value="1"/>
</dbReference>
<dbReference type="Pfam" id="PF25876">
    <property type="entry name" value="HH_MFP_RND"/>
    <property type="match status" value="1"/>
</dbReference>
<feature type="domain" description="Multidrug resistance protein MdtA-like C-terminal permuted SH3" evidence="9">
    <location>
        <begin position="295"/>
        <end position="356"/>
    </location>
</feature>
<feature type="domain" description="Multidrug resistance protein MdtA-like barrel-sandwich hybrid" evidence="7">
    <location>
        <begin position="64"/>
        <end position="206"/>
    </location>
</feature>
<gene>
    <name evidence="10" type="ORF">SAMN02745121_01571</name>
</gene>
<dbReference type="Gene3D" id="2.40.30.170">
    <property type="match status" value="1"/>
</dbReference>
<dbReference type="OrthoDB" id="9772050at2"/>
<dbReference type="GO" id="GO:0005886">
    <property type="term" value="C:plasma membrane"/>
    <property type="evidence" value="ECO:0007669"/>
    <property type="project" value="TreeGrafter"/>
</dbReference>
<dbReference type="InterPro" id="IPR058626">
    <property type="entry name" value="MdtA-like_b-barrel"/>
</dbReference>
<dbReference type="Gene3D" id="2.40.420.20">
    <property type="match status" value="1"/>
</dbReference>
<comment type="similarity">
    <text evidence="2">Belongs to the membrane fusion protein (MFP) (TC 8.A.1) family.</text>
</comment>
<proteinExistence type="inferred from homology"/>
<dbReference type="Pfam" id="PF25967">
    <property type="entry name" value="RND-MFP_C"/>
    <property type="match status" value="1"/>
</dbReference>
<evidence type="ECO:0000256" key="5">
    <source>
        <dbReference type="SAM" id="SignalP"/>
    </source>
</evidence>
<dbReference type="Proteomes" id="UP000199400">
    <property type="component" value="Unassembled WGS sequence"/>
</dbReference>
<feature type="coiled-coil region" evidence="3">
    <location>
        <begin position="143"/>
        <end position="170"/>
    </location>
</feature>
<dbReference type="InterPro" id="IPR006143">
    <property type="entry name" value="RND_pump_MFP"/>
</dbReference>
<dbReference type="RefSeq" id="WP_096330323.1">
    <property type="nucleotide sequence ID" value="NZ_FOMX01000004.1"/>
</dbReference>
<dbReference type="FunFam" id="2.40.420.20:FF:000001">
    <property type="entry name" value="Efflux RND transporter periplasmic adaptor subunit"/>
    <property type="match status" value="1"/>
</dbReference>
<dbReference type="EMBL" id="FOMX01000004">
    <property type="protein sequence ID" value="SFD78357.1"/>
    <property type="molecule type" value="Genomic_DNA"/>
</dbReference>
<evidence type="ECO:0000259" key="9">
    <source>
        <dbReference type="Pfam" id="PF25967"/>
    </source>
</evidence>
<evidence type="ECO:0000313" key="10">
    <source>
        <dbReference type="EMBL" id="SFD78357.1"/>
    </source>
</evidence>
<organism evidence="10 11">
    <name type="scientific">Nannocystis exedens</name>
    <dbReference type="NCBI Taxonomy" id="54"/>
    <lineage>
        <taxon>Bacteria</taxon>
        <taxon>Pseudomonadati</taxon>
        <taxon>Myxococcota</taxon>
        <taxon>Polyangia</taxon>
        <taxon>Nannocystales</taxon>
        <taxon>Nannocystaceae</taxon>
        <taxon>Nannocystis</taxon>
    </lineage>
</organism>
<feature type="chain" id="PRO_5011612169" evidence="5">
    <location>
        <begin position="30"/>
        <end position="380"/>
    </location>
</feature>
<dbReference type="GO" id="GO:0022857">
    <property type="term" value="F:transmembrane transporter activity"/>
    <property type="evidence" value="ECO:0007669"/>
    <property type="project" value="InterPro"/>
</dbReference>
<dbReference type="PANTHER" id="PTHR30158">
    <property type="entry name" value="ACRA/E-RELATED COMPONENT OF DRUG EFFLUX TRANSPORTER"/>
    <property type="match status" value="1"/>
</dbReference>
<evidence type="ECO:0000256" key="3">
    <source>
        <dbReference type="SAM" id="Coils"/>
    </source>
</evidence>
<accession>A0A1I1V5Q8</accession>
<feature type="domain" description="Multidrug resistance protein MdtA-like beta-barrel" evidence="8">
    <location>
        <begin position="211"/>
        <end position="289"/>
    </location>
</feature>
<dbReference type="STRING" id="54.SAMN02745121_01571"/>
<dbReference type="InterPro" id="IPR058625">
    <property type="entry name" value="MdtA-like_BSH"/>
</dbReference>
<dbReference type="PANTHER" id="PTHR30158:SF3">
    <property type="entry name" value="MULTIDRUG EFFLUX PUMP SUBUNIT ACRA-RELATED"/>
    <property type="match status" value="1"/>
</dbReference>
<evidence type="ECO:0000259" key="8">
    <source>
        <dbReference type="Pfam" id="PF25944"/>
    </source>
</evidence>
<name>A0A1I1V5Q8_9BACT</name>